<proteinExistence type="predicted"/>
<gene>
    <name evidence="4" type="ORF">AMON00008_LOCUS18724</name>
</gene>
<accession>A0A7S4UYZ6</accession>
<organism evidence="4">
    <name type="scientific">Alexandrium monilatum</name>
    <dbReference type="NCBI Taxonomy" id="311494"/>
    <lineage>
        <taxon>Eukaryota</taxon>
        <taxon>Sar</taxon>
        <taxon>Alveolata</taxon>
        <taxon>Dinophyceae</taxon>
        <taxon>Gonyaulacales</taxon>
        <taxon>Pyrocystaceae</taxon>
        <taxon>Alexandrium</taxon>
    </lineage>
</organism>
<evidence type="ECO:0000259" key="3">
    <source>
        <dbReference type="Pfam" id="PF07859"/>
    </source>
</evidence>
<protein>
    <recommendedName>
        <fullName evidence="3">Alpha/beta hydrolase fold-3 domain-containing protein</fullName>
    </recommendedName>
</protein>
<reference evidence="4" key="1">
    <citation type="submission" date="2021-01" db="EMBL/GenBank/DDBJ databases">
        <authorList>
            <person name="Corre E."/>
            <person name="Pelletier E."/>
            <person name="Niang G."/>
            <person name="Scheremetjew M."/>
            <person name="Finn R."/>
            <person name="Kale V."/>
            <person name="Holt S."/>
            <person name="Cochrane G."/>
            <person name="Meng A."/>
            <person name="Brown T."/>
            <person name="Cohen L."/>
        </authorList>
    </citation>
    <scope>NUCLEOTIDE SEQUENCE</scope>
    <source>
        <strain evidence="4">CCMP3105</strain>
    </source>
</reference>
<dbReference type="EMBL" id="HBNR01027610">
    <property type="protein sequence ID" value="CAE4580343.1"/>
    <property type="molecule type" value="Transcribed_RNA"/>
</dbReference>
<dbReference type="InterPro" id="IPR050300">
    <property type="entry name" value="GDXG_lipolytic_enzyme"/>
</dbReference>
<sequence length="341" mass="36081">MDKTIPAGVRFLTLAPASTGFPAWRRCWWKACRASDWDRGHALWAVPAGVGNAAPRVLYCHGGGFEDHRPQDTHCRAATARLAAVSGMPVLAIDYRLVPEFRHPAQLEDALQAFRWICENGPDGPGAAPAVLLSGESSGGNLALALALRLRDERAPGAVTLAGISVVSPVTDLSCRGESYRTRRWRPGGGSKCDPLFRGPDAAAESMPQIHLLLGEPGRPGSFPATEPSISPLHAELHGLPPTQIHVGDAEVLLSDSVDFGEKAAAAGSPVEVTVWPRMWHSFTLYSEGCGGPDAKPLREAVEAIQQQGDFMRRVADQAALRGSAGVTSGLPGPCEAGPSE</sequence>
<dbReference type="PANTHER" id="PTHR48081">
    <property type="entry name" value="AB HYDROLASE SUPERFAMILY PROTEIN C4A8.06C"/>
    <property type="match status" value="1"/>
</dbReference>
<evidence type="ECO:0000256" key="1">
    <source>
        <dbReference type="ARBA" id="ARBA00022801"/>
    </source>
</evidence>
<dbReference type="Pfam" id="PF07859">
    <property type="entry name" value="Abhydrolase_3"/>
    <property type="match status" value="1"/>
</dbReference>
<name>A0A7S4UYZ6_9DINO</name>
<dbReference type="PANTHER" id="PTHR48081:SF30">
    <property type="entry name" value="ACETYL-HYDROLASE LIPR-RELATED"/>
    <property type="match status" value="1"/>
</dbReference>
<dbReference type="GO" id="GO:0004806">
    <property type="term" value="F:triacylglycerol lipase activity"/>
    <property type="evidence" value="ECO:0007669"/>
    <property type="project" value="TreeGrafter"/>
</dbReference>
<dbReference type="InterPro" id="IPR013094">
    <property type="entry name" value="AB_hydrolase_3"/>
</dbReference>
<feature type="region of interest" description="Disordered" evidence="2">
    <location>
        <begin position="322"/>
        <end position="341"/>
    </location>
</feature>
<evidence type="ECO:0000256" key="2">
    <source>
        <dbReference type="SAM" id="MobiDB-lite"/>
    </source>
</evidence>
<keyword evidence="1" id="KW-0378">Hydrolase</keyword>
<dbReference type="SUPFAM" id="SSF53474">
    <property type="entry name" value="alpha/beta-Hydrolases"/>
    <property type="match status" value="1"/>
</dbReference>
<dbReference type="Gene3D" id="3.40.50.1820">
    <property type="entry name" value="alpha/beta hydrolase"/>
    <property type="match status" value="1"/>
</dbReference>
<dbReference type="AlphaFoldDB" id="A0A7S4UYZ6"/>
<evidence type="ECO:0000313" key="4">
    <source>
        <dbReference type="EMBL" id="CAE4580343.1"/>
    </source>
</evidence>
<feature type="domain" description="Alpha/beta hydrolase fold-3" evidence="3">
    <location>
        <begin position="57"/>
        <end position="284"/>
    </location>
</feature>
<dbReference type="InterPro" id="IPR029058">
    <property type="entry name" value="AB_hydrolase_fold"/>
</dbReference>